<reference evidence="2" key="2">
    <citation type="journal article" date="2015" name="Data Brief">
        <title>Shoot transcriptome of the giant reed, Arundo donax.</title>
        <authorList>
            <person name="Barrero R.A."/>
            <person name="Guerrero F.D."/>
            <person name="Moolhuijzen P."/>
            <person name="Goolsby J.A."/>
            <person name="Tidwell J."/>
            <person name="Bellgard S.E."/>
            <person name="Bellgard M.I."/>
        </authorList>
    </citation>
    <scope>NUCLEOTIDE SEQUENCE</scope>
    <source>
        <tissue evidence="2">Shoot tissue taken approximately 20 cm above the soil surface</tissue>
    </source>
</reference>
<organism evidence="2">
    <name type="scientific">Arundo donax</name>
    <name type="common">Giant reed</name>
    <name type="synonym">Donax arundinaceus</name>
    <dbReference type="NCBI Taxonomy" id="35708"/>
    <lineage>
        <taxon>Eukaryota</taxon>
        <taxon>Viridiplantae</taxon>
        <taxon>Streptophyta</taxon>
        <taxon>Embryophyta</taxon>
        <taxon>Tracheophyta</taxon>
        <taxon>Spermatophyta</taxon>
        <taxon>Magnoliopsida</taxon>
        <taxon>Liliopsida</taxon>
        <taxon>Poales</taxon>
        <taxon>Poaceae</taxon>
        <taxon>PACMAD clade</taxon>
        <taxon>Arundinoideae</taxon>
        <taxon>Arundineae</taxon>
        <taxon>Arundo</taxon>
    </lineage>
</organism>
<name>A0A0A9E9Z0_ARUDO</name>
<evidence type="ECO:0000313" key="2">
    <source>
        <dbReference type="EMBL" id="JAD96866.1"/>
    </source>
</evidence>
<reference evidence="2" key="1">
    <citation type="submission" date="2014-09" db="EMBL/GenBank/DDBJ databases">
        <authorList>
            <person name="Magalhaes I.L.F."/>
            <person name="Oliveira U."/>
            <person name="Santos F.R."/>
            <person name="Vidigal T.H.D.A."/>
            <person name="Brescovit A.D."/>
            <person name="Santos A.J."/>
        </authorList>
    </citation>
    <scope>NUCLEOTIDE SEQUENCE</scope>
    <source>
        <tissue evidence="2">Shoot tissue taken approximately 20 cm above the soil surface</tissue>
    </source>
</reference>
<feature type="region of interest" description="Disordered" evidence="1">
    <location>
        <begin position="63"/>
        <end position="85"/>
    </location>
</feature>
<accession>A0A0A9E9Z0</accession>
<dbReference type="EMBL" id="GBRH01201029">
    <property type="protein sequence ID" value="JAD96866.1"/>
    <property type="molecule type" value="Transcribed_RNA"/>
</dbReference>
<protein>
    <submittedName>
        <fullName evidence="2">Uncharacterized protein</fullName>
    </submittedName>
</protein>
<dbReference type="AlphaFoldDB" id="A0A0A9E9Z0"/>
<evidence type="ECO:0000256" key="1">
    <source>
        <dbReference type="SAM" id="MobiDB-lite"/>
    </source>
</evidence>
<proteinExistence type="predicted"/>
<sequence>MSNNMTFRSRRVSLPVVMSTRSASRTSWRFLSSVASANRVSMMLSRTWNTRFICVAVQRRRPCKSSTRSNGKKSDTLGSARSATMSSRRSLNLSWPSMEKSVFVRRSNMPWYRTWPMSTSCPARRRKVSNMWCTARSRAPCAAMRLRGEKTCVAAMPRRVFHRGSELGSHTMDRSACASARLVSGMVRAAMRRSCLVNASHAAPREETNTVLTTPSFSVMTGPWACARRARLWWRLPPRRSRRFPTMGSGRGPGGHRREPLLVYVTT</sequence>